<proteinExistence type="predicted"/>
<dbReference type="RefSeq" id="WP_154527537.1">
    <property type="nucleotide sequence ID" value="NZ_VULZ01000023.1"/>
</dbReference>
<dbReference type="AlphaFoldDB" id="A0A6L5XA08"/>
<protein>
    <submittedName>
        <fullName evidence="1">Uncharacterized protein</fullName>
    </submittedName>
</protein>
<name>A0A6L5XA08_9FIRM</name>
<evidence type="ECO:0000313" key="1">
    <source>
        <dbReference type="EMBL" id="MSS16108.1"/>
    </source>
</evidence>
<comment type="caution">
    <text evidence="1">The sequence shown here is derived from an EMBL/GenBank/DDBJ whole genome shotgun (WGS) entry which is preliminary data.</text>
</comment>
<accession>A0A6L5XA08</accession>
<keyword evidence="2" id="KW-1185">Reference proteome</keyword>
<sequence>MRTVERLKGLKAWIEKNLCDGRMMKAPPPDGSITDRRQQKPQCYLAWAPSRKDATGFYTDDSISVAPGIIVMPRPAYAEYMEEKRFDRYNNVHRPSLMGSHLSVDILFIVYEPGIQLPGFIDSAGENGEQLDMSLIKEGTEEGLFTLLDWMDDCKEALLRDEEIPNTDLMVDKETVVTSLYSDQNYVVDRRPLFYGFVSVTFNGYADRGRAPSVDSFLQ</sequence>
<organism evidence="1 2">
    <name type="scientific">Porcincola intestinalis</name>
    <dbReference type="NCBI Taxonomy" id="2606632"/>
    <lineage>
        <taxon>Bacteria</taxon>
        <taxon>Bacillati</taxon>
        <taxon>Bacillota</taxon>
        <taxon>Clostridia</taxon>
        <taxon>Lachnospirales</taxon>
        <taxon>Lachnospiraceae</taxon>
        <taxon>Porcincola</taxon>
    </lineage>
</organism>
<gene>
    <name evidence="1" type="ORF">FYJ35_13935</name>
</gene>
<dbReference type="Proteomes" id="UP000481852">
    <property type="component" value="Unassembled WGS sequence"/>
</dbReference>
<evidence type="ECO:0000313" key="2">
    <source>
        <dbReference type="Proteomes" id="UP000481852"/>
    </source>
</evidence>
<reference evidence="1 2" key="1">
    <citation type="submission" date="2019-08" db="EMBL/GenBank/DDBJ databases">
        <title>In-depth cultivation of the pig gut microbiome towards novel bacterial diversity and tailored functional studies.</title>
        <authorList>
            <person name="Wylensek D."/>
            <person name="Hitch T.C.A."/>
            <person name="Clavel T."/>
        </authorList>
    </citation>
    <scope>NUCLEOTIDE SEQUENCE [LARGE SCALE GENOMIC DNA]</scope>
    <source>
        <strain evidence="1 2">Oil+RF-744-WCA-WT-11</strain>
    </source>
</reference>
<dbReference type="EMBL" id="VULZ01000023">
    <property type="protein sequence ID" value="MSS16108.1"/>
    <property type="molecule type" value="Genomic_DNA"/>
</dbReference>